<feature type="compositionally biased region" description="Polar residues" evidence="1">
    <location>
        <begin position="1"/>
        <end position="14"/>
    </location>
</feature>
<feature type="compositionally biased region" description="Polar residues" evidence="1">
    <location>
        <begin position="251"/>
        <end position="267"/>
    </location>
</feature>
<feature type="compositionally biased region" description="Acidic residues" evidence="1">
    <location>
        <begin position="21"/>
        <end position="32"/>
    </location>
</feature>
<dbReference type="Proteomes" id="UP000521943">
    <property type="component" value="Unassembled WGS sequence"/>
</dbReference>
<gene>
    <name evidence="2" type="ORF">DFP72DRAFT_1068376</name>
</gene>
<dbReference type="AlphaFoldDB" id="A0A8H6HYU5"/>
<accession>A0A8H6HYU5</accession>
<comment type="caution">
    <text evidence="2">The sequence shown here is derived from an EMBL/GenBank/DDBJ whole genome shotgun (WGS) entry which is preliminary data.</text>
</comment>
<protein>
    <submittedName>
        <fullName evidence="2">Uncharacterized protein</fullName>
    </submittedName>
</protein>
<evidence type="ECO:0000313" key="2">
    <source>
        <dbReference type="EMBL" id="KAF6754812.1"/>
    </source>
</evidence>
<feature type="region of interest" description="Disordered" evidence="1">
    <location>
        <begin position="99"/>
        <end position="168"/>
    </location>
</feature>
<organism evidence="2 3">
    <name type="scientific">Ephemerocybe angulata</name>
    <dbReference type="NCBI Taxonomy" id="980116"/>
    <lineage>
        <taxon>Eukaryota</taxon>
        <taxon>Fungi</taxon>
        <taxon>Dikarya</taxon>
        <taxon>Basidiomycota</taxon>
        <taxon>Agaricomycotina</taxon>
        <taxon>Agaricomycetes</taxon>
        <taxon>Agaricomycetidae</taxon>
        <taxon>Agaricales</taxon>
        <taxon>Agaricineae</taxon>
        <taxon>Psathyrellaceae</taxon>
        <taxon>Ephemerocybe</taxon>
    </lineage>
</organism>
<reference evidence="2 3" key="1">
    <citation type="submission" date="2020-07" db="EMBL/GenBank/DDBJ databases">
        <title>Comparative genomics of pyrophilous fungi reveals a link between fire events and developmental genes.</title>
        <authorList>
            <consortium name="DOE Joint Genome Institute"/>
            <person name="Steindorff A.S."/>
            <person name="Carver A."/>
            <person name="Calhoun S."/>
            <person name="Stillman K."/>
            <person name="Liu H."/>
            <person name="Lipzen A."/>
            <person name="Pangilinan J."/>
            <person name="Labutti K."/>
            <person name="Bruns T.D."/>
            <person name="Grigoriev I.V."/>
        </authorList>
    </citation>
    <scope>NUCLEOTIDE SEQUENCE [LARGE SCALE GENOMIC DNA]</scope>
    <source>
        <strain evidence="2 3">CBS 144469</strain>
    </source>
</reference>
<feature type="region of interest" description="Disordered" evidence="1">
    <location>
        <begin position="244"/>
        <end position="267"/>
    </location>
</feature>
<keyword evidence="3" id="KW-1185">Reference proteome</keyword>
<feature type="compositionally biased region" description="Acidic residues" evidence="1">
    <location>
        <begin position="148"/>
        <end position="161"/>
    </location>
</feature>
<proteinExistence type="predicted"/>
<feature type="region of interest" description="Disordered" evidence="1">
    <location>
        <begin position="282"/>
        <end position="301"/>
    </location>
</feature>
<evidence type="ECO:0000256" key="1">
    <source>
        <dbReference type="SAM" id="MobiDB-lite"/>
    </source>
</evidence>
<feature type="region of interest" description="Disordered" evidence="1">
    <location>
        <begin position="1"/>
        <end position="59"/>
    </location>
</feature>
<dbReference type="EMBL" id="JACGCI010000033">
    <property type="protein sequence ID" value="KAF6754812.1"/>
    <property type="molecule type" value="Genomic_DNA"/>
</dbReference>
<evidence type="ECO:0000313" key="3">
    <source>
        <dbReference type="Proteomes" id="UP000521943"/>
    </source>
</evidence>
<feature type="compositionally biased region" description="Basic and acidic residues" evidence="1">
    <location>
        <begin position="136"/>
        <end position="147"/>
    </location>
</feature>
<feature type="compositionally biased region" description="Polar residues" evidence="1">
    <location>
        <begin position="282"/>
        <end position="294"/>
    </location>
</feature>
<feature type="compositionally biased region" description="Polar residues" evidence="1">
    <location>
        <begin position="99"/>
        <end position="130"/>
    </location>
</feature>
<name>A0A8H6HYU5_9AGAR</name>
<sequence>MSSGCSNRSRTSQPPVRGEAAEEEEDPTEDEVTVTAPAPTAAPSPPARDLLAPSPSPGPEEHAVALIQLFYFLSVIQVFALMDLMPEFFCVATVQATPIPSLPESETPTGQATPIPSLPESETPTGQATPIPSLPEPERTQKRARDEREDEDEDELEDEPAEIIAPWTSQDNASSSAYYLEISSSIHLHDSDGSSASTSSSATPSWSEDDVYYKAASFTWTASSSSTVLLHRAKRVKLTTPEDLGAIRRSTAGTSTPTPLSTPENSPSKLVVANALLDLQRQSSSESTDANIADTTPKAWGPYNLPVPEGVSVYRSSVQTLGGAVAELDGEAERPVAFSWLEKNEMVGKRWSDLPR</sequence>